<protein>
    <submittedName>
        <fullName evidence="2">Uncharacterized protein</fullName>
    </submittedName>
</protein>
<dbReference type="EMBL" id="JAZDWU010000006">
    <property type="protein sequence ID" value="KAK9998147.1"/>
    <property type="molecule type" value="Genomic_DNA"/>
</dbReference>
<evidence type="ECO:0000313" key="2">
    <source>
        <dbReference type="EMBL" id="KAK9998147.1"/>
    </source>
</evidence>
<dbReference type="PANTHER" id="PTHR46481:SF8">
    <property type="entry name" value="ZINC FINGER BED DOMAIN-CONTAINING PROTEIN RICESLEEPER 1-LIKE"/>
    <property type="match status" value="1"/>
</dbReference>
<feature type="region of interest" description="Disordered" evidence="1">
    <location>
        <begin position="1"/>
        <end position="25"/>
    </location>
</feature>
<feature type="compositionally biased region" description="Polar residues" evidence="1">
    <location>
        <begin position="14"/>
        <end position="23"/>
    </location>
</feature>
<organism evidence="2 3">
    <name type="scientific">Lithocarpus litseifolius</name>
    <dbReference type="NCBI Taxonomy" id="425828"/>
    <lineage>
        <taxon>Eukaryota</taxon>
        <taxon>Viridiplantae</taxon>
        <taxon>Streptophyta</taxon>
        <taxon>Embryophyta</taxon>
        <taxon>Tracheophyta</taxon>
        <taxon>Spermatophyta</taxon>
        <taxon>Magnoliopsida</taxon>
        <taxon>eudicotyledons</taxon>
        <taxon>Gunneridae</taxon>
        <taxon>Pentapetalae</taxon>
        <taxon>rosids</taxon>
        <taxon>fabids</taxon>
        <taxon>Fagales</taxon>
        <taxon>Fagaceae</taxon>
        <taxon>Lithocarpus</taxon>
    </lineage>
</organism>
<reference evidence="2 3" key="1">
    <citation type="submission" date="2024-01" db="EMBL/GenBank/DDBJ databases">
        <title>A telomere-to-telomere, gap-free genome of sweet tea (Lithocarpus litseifolius).</title>
        <authorList>
            <person name="Zhou J."/>
        </authorList>
    </citation>
    <scope>NUCLEOTIDE SEQUENCE [LARGE SCALE GENOMIC DNA]</scope>
    <source>
        <strain evidence="2">Zhou-2022a</strain>
        <tissue evidence="2">Leaf</tissue>
    </source>
</reference>
<sequence>MAGQIQVMEPSSDAPHSQRTPTAQAEPIAQVVPIATPTNAEVPPLPPNGKGKLVPTAYIVEAPRKALAEMVIIDKLHFRFVEGYEFQRYLTILQPKLRIRNILSRQTVARDVIVIYAVEREKLREALKGHFIDDDWNLYKRILNFCQVEDHKGETIGRNIEMYLREWGINGIFTLTVDNASSNGATNKFLQTITKDWEGIFGT</sequence>
<comment type="caution">
    <text evidence="2">The sequence shown here is derived from an EMBL/GenBank/DDBJ whole genome shotgun (WGS) entry which is preliminary data.</text>
</comment>
<evidence type="ECO:0000313" key="3">
    <source>
        <dbReference type="Proteomes" id="UP001459277"/>
    </source>
</evidence>
<name>A0AAW2CL82_9ROSI</name>
<dbReference type="PANTHER" id="PTHR46481">
    <property type="entry name" value="ZINC FINGER BED DOMAIN-CONTAINING PROTEIN 4"/>
    <property type="match status" value="1"/>
</dbReference>
<dbReference type="InterPro" id="IPR052035">
    <property type="entry name" value="ZnF_BED_domain_contain"/>
</dbReference>
<evidence type="ECO:0000256" key="1">
    <source>
        <dbReference type="SAM" id="MobiDB-lite"/>
    </source>
</evidence>
<dbReference type="AlphaFoldDB" id="A0AAW2CL82"/>
<keyword evidence="3" id="KW-1185">Reference proteome</keyword>
<dbReference type="Proteomes" id="UP001459277">
    <property type="component" value="Unassembled WGS sequence"/>
</dbReference>
<accession>A0AAW2CL82</accession>
<gene>
    <name evidence="2" type="ORF">SO802_017750</name>
</gene>
<proteinExistence type="predicted"/>